<sequence>MAISNEDAPNSNSNGLLPHTTVKGDQRIQRKVRNRSVEKLVGTCNLLYAKVVAIWGLEWDSATLDDESPKRQDAIVIVHARQNAQLAMGYSCPKEENLTTAPFLILSSEDYSEHSNRSPKNFRAWRPRYPLSSKDRGLAEH</sequence>
<dbReference type="Proteomes" id="UP000236291">
    <property type="component" value="Unassembled WGS sequence"/>
</dbReference>
<protein>
    <submittedName>
        <fullName evidence="2">Uncharacterized protein</fullName>
    </submittedName>
</protein>
<comment type="caution">
    <text evidence="2">The sequence shown here is derived from an EMBL/GenBank/DDBJ whole genome shotgun (WGS) entry which is preliminary data.</text>
</comment>
<reference evidence="2 3" key="1">
    <citation type="journal article" date="2014" name="Am. J. Bot.">
        <title>Genome assembly and annotation for red clover (Trifolium pratense; Fabaceae).</title>
        <authorList>
            <person name="Istvanek J."/>
            <person name="Jaros M."/>
            <person name="Krenek A."/>
            <person name="Repkova J."/>
        </authorList>
    </citation>
    <scope>NUCLEOTIDE SEQUENCE [LARGE SCALE GENOMIC DNA]</scope>
    <source>
        <strain evidence="3">cv. Tatra</strain>
        <tissue evidence="2">Young leaves</tissue>
    </source>
</reference>
<organism evidence="2 3">
    <name type="scientific">Trifolium pratense</name>
    <name type="common">Red clover</name>
    <dbReference type="NCBI Taxonomy" id="57577"/>
    <lineage>
        <taxon>Eukaryota</taxon>
        <taxon>Viridiplantae</taxon>
        <taxon>Streptophyta</taxon>
        <taxon>Embryophyta</taxon>
        <taxon>Tracheophyta</taxon>
        <taxon>Spermatophyta</taxon>
        <taxon>Magnoliopsida</taxon>
        <taxon>eudicotyledons</taxon>
        <taxon>Gunneridae</taxon>
        <taxon>Pentapetalae</taxon>
        <taxon>rosids</taxon>
        <taxon>fabids</taxon>
        <taxon>Fabales</taxon>
        <taxon>Fabaceae</taxon>
        <taxon>Papilionoideae</taxon>
        <taxon>50 kb inversion clade</taxon>
        <taxon>NPAAA clade</taxon>
        <taxon>Hologalegina</taxon>
        <taxon>IRL clade</taxon>
        <taxon>Trifolieae</taxon>
        <taxon>Trifolium</taxon>
    </lineage>
</organism>
<evidence type="ECO:0000313" key="3">
    <source>
        <dbReference type="Proteomes" id="UP000236291"/>
    </source>
</evidence>
<evidence type="ECO:0000313" key="2">
    <source>
        <dbReference type="EMBL" id="PNX95540.1"/>
    </source>
</evidence>
<accession>A0A2K3MXL3</accession>
<dbReference type="AlphaFoldDB" id="A0A2K3MXL3"/>
<name>A0A2K3MXL3_TRIPR</name>
<feature type="region of interest" description="Disordered" evidence="1">
    <location>
        <begin position="1"/>
        <end position="28"/>
    </location>
</feature>
<evidence type="ECO:0000256" key="1">
    <source>
        <dbReference type="SAM" id="MobiDB-lite"/>
    </source>
</evidence>
<gene>
    <name evidence="2" type="ORF">L195_g018733</name>
</gene>
<reference evidence="2 3" key="2">
    <citation type="journal article" date="2017" name="Front. Plant Sci.">
        <title>Gene Classification and Mining of Molecular Markers Useful in Red Clover (Trifolium pratense) Breeding.</title>
        <authorList>
            <person name="Istvanek J."/>
            <person name="Dluhosova J."/>
            <person name="Dluhos P."/>
            <person name="Patkova L."/>
            <person name="Nedelnik J."/>
            <person name="Repkova J."/>
        </authorList>
    </citation>
    <scope>NUCLEOTIDE SEQUENCE [LARGE SCALE GENOMIC DNA]</scope>
    <source>
        <strain evidence="3">cv. Tatra</strain>
        <tissue evidence="2">Young leaves</tissue>
    </source>
</reference>
<dbReference type="EMBL" id="ASHM01013583">
    <property type="protein sequence ID" value="PNX95540.1"/>
    <property type="molecule type" value="Genomic_DNA"/>
</dbReference>
<proteinExistence type="predicted"/>